<evidence type="ECO:0000313" key="2">
    <source>
        <dbReference type="EMBL" id="MDR7278889.1"/>
    </source>
</evidence>
<proteinExistence type="predicted"/>
<dbReference type="AlphaFoldDB" id="A0AAE3YUX5"/>
<dbReference type="EMBL" id="JAVDYB010000001">
    <property type="protein sequence ID" value="MDR7278889.1"/>
    <property type="molecule type" value="Genomic_DNA"/>
</dbReference>
<feature type="compositionally biased region" description="Polar residues" evidence="1">
    <location>
        <begin position="22"/>
        <end position="44"/>
    </location>
</feature>
<reference evidence="2" key="1">
    <citation type="submission" date="2023-07" db="EMBL/GenBank/DDBJ databases">
        <title>Sequencing the genomes of 1000 actinobacteria strains.</title>
        <authorList>
            <person name="Klenk H.-P."/>
        </authorList>
    </citation>
    <scope>NUCLEOTIDE SEQUENCE</scope>
    <source>
        <strain evidence="2">DSM 44707</strain>
    </source>
</reference>
<gene>
    <name evidence="2" type="ORF">J2S41_005667</name>
</gene>
<organism evidence="2 3">
    <name type="scientific">Catenuloplanes atrovinosus</name>
    <dbReference type="NCBI Taxonomy" id="137266"/>
    <lineage>
        <taxon>Bacteria</taxon>
        <taxon>Bacillati</taxon>
        <taxon>Actinomycetota</taxon>
        <taxon>Actinomycetes</taxon>
        <taxon>Micromonosporales</taxon>
        <taxon>Micromonosporaceae</taxon>
        <taxon>Catenuloplanes</taxon>
    </lineage>
</organism>
<protein>
    <submittedName>
        <fullName evidence="2">Uncharacterized protein</fullName>
    </submittedName>
</protein>
<feature type="region of interest" description="Disordered" evidence="1">
    <location>
        <begin position="1"/>
        <end position="84"/>
    </location>
</feature>
<comment type="caution">
    <text evidence="2">The sequence shown here is derived from an EMBL/GenBank/DDBJ whole genome shotgun (WGS) entry which is preliminary data.</text>
</comment>
<dbReference type="RefSeq" id="WP_310372070.1">
    <property type="nucleotide sequence ID" value="NZ_JAVDYB010000001.1"/>
</dbReference>
<name>A0AAE3YUX5_9ACTN</name>
<sequence length="84" mass="9092">MNVTIAGGDFSMAGNEHEVNRSTKSGRFVKQSTAERQPDTTVTEQVGGDHTGGDREVNRSASTGRFVRETTAELHPATTETQRV</sequence>
<evidence type="ECO:0000256" key="1">
    <source>
        <dbReference type="SAM" id="MobiDB-lite"/>
    </source>
</evidence>
<evidence type="ECO:0000313" key="3">
    <source>
        <dbReference type="Proteomes" id="UP001183643"/>
    </source>
</evidence>
<accession>A0AAE3YUX5</accession>
<keyword evidence="3" id="KW-1185">Reference proteome</keyword>
<dbReference type="Proteomes" id="UP001183643">
    <property type="component" value="Unassembled WGS sequence"/>
</dbReference>